<evidence type="ECO:0000256" key="1">
    <source>
        <dbReference type="SAM" id="Phobius"/>
    </source>
</evidence>
<name>A0A0M2PV38_PROHO</name>
<keyword evidence="3" id="KW-1185">Reference proteome</keyword>
<keyword evidence="1" id="KW-0812">Transmembrane</keyword>
<dbReference type="RefSeq" id="WP_017711767.1">
    <property type="nucleotide sequence ID" value="NZ_KB235933.1"/>
</dbReference>
<dbReference type="Proteomes" id="UP000034681">
    <property type="component" value="Unassembled WGS sequence"/>
</dbReference>
<feature type="transmembrane region" description="Helical" evidence="1">
    <location>
        <begin position="12"/>
        <end position="29"/>
    </location>
</feature>
<gene>
    <name evidence="2" type="ORF">PROH_11965</name>
</gene>
<sequence>MSLSRPFKLANPLNYPLAVVVGGIVLVGGVRWMQWPSGVVLPTAIATTTVVAALRKTQEPETFDWGNAALERDFKTIQGNAQTLAQRAEILRSEASLRLTESHQMDLLVVVQLACDRAQELPDNIQALARKLQGQDSLFAVESLEKQLQQAQAQARQTDGMAHQQWQKVMASLQRNIQLAHQGQDARQAQMISLSSLILESAEVLQQLQLHLRSADLSNSADTDDLVSLSETLRGCQANVDLLIS</sequence>
<keyword evidence="1" id="KW-0472">Membrane</keyword>
<proteinExistence type="predicted"/>
<dbReference type="EMBL" id="AJTX02000004">
    <property type="protein sequence ID" value="KKJ00361.1"/>
    <property type="molecule type" value="Genomic_DNA"/>
</dbReference>
<comment type="caution">
    <text evidence="2">The sequence shown here is derived from an EMBL/GenBank/DDBJ whole genome shotgun (WGS) entry which is preliminary data.</text>
</comment>
<dbReference type="OrthoDB" id="483551at2"/>
<reference evidence="2" key="1">
    <citation type="submission" date="2012-04" db="EMBL/GenBank/DDBJ databases">
        <authorList>
            <person name="Borisov I.G."/>
            <person name="Ivanikova N.V."/>
            <person name="Pinevich A.V."/>
        </authorList>
    </citation>
    <scope>NUCLEOTIDE SEQUENCE [LARGE SCALE GENOMIC DNA]</scope>
    <source>
        <strain evidence="2">CALU 1027</strain>
    </source>
</reference>
<dbReference type="STRING" id="317619.GCA_000332315_01184"/>
<dbReference type="eggNOG" id="COG1840">
    <property type="taxonomic scope" value="Bacteria"/>
</dbReference>
<evidence type="ECO:0000313" key="3">
    <source>
        <dbReference type="Proteomes" id="UP000034681"/>
    </source>
</evidence>
<accession>A0A0M2PV38</accession>
<dbReference type="AlphaFoldDB" id="A0A0M2PV38"/>
<protein>
    <submittedName>
        <fullName evidence="2">Uncharacterized protein</fullName>
    </submittedName>
</protein>
<evidence type="ECO:0000313" key="2">
    <source>
        <dbReference type="EMBL" id="KKJ00361.1"/>
    </source>
</evidence>
<organism evidence="2 3">
    <name type="scientific">Prochlorothrix hollandica PCC 9006 = CALU 1027</name>
    <dbReference type="NCBI Taxonomy" id="317619"/>
    <lineage>
        <taxon>Bacteria</taxon>
        <taxon>Bacillati</taxon>
        <taxon>Cyanobacteriota</taxon>
        <taxon>Cyanophyceae</taxon>
        <taxon>Prochlorotrichales</taxon>
        <taxon>Prochlorotrichaceae</taxon>
        <taxon>Prochlorothrix</taxon>
    </lineage>
</organism>
<keyword evidence="1" id="KW-1133">Transmembrane helix</keyword>